<name>A0ABT8WM83_9FLAO</name>
<organism evidence="2 3">
    <name type="scientific">Flavivirga jejuensis</name>
    <dbReference type="NCBI Taxonomy" id="870487"/>
    <lineage>
        <taxon>Bacteria</taxon>
        <taxon>Pseudomonadati</taxon>
        <taxon>Bacteroidota</taxon>
        <taxon>Flavobacteriia</taxon>
        <taxon>Flavobacteriales</taxon>
        <taxon>Flavobacteriaceae</taxon>
        <taxon>Flavivirga</taxon>
    </lineage>
</organism>
<reference evidence="2" key="1">
    <citation type="submission" date="2023-07" db="EMBL/GenBank/DDBJ databases">
        <title>Two novel species in the genus Flavivirga.</title>
        <authorList>
            <person name="Kwon K."/>
        </authorList>
    </citation>
    <scope>NUCLEOTIDE SEQUENCE</scope>
    <source>
        <strain evidence="2">KACC 14158</strain>
    </source>
</reference>
<evidence type="ECO:0000256" key="1">
    <source>
        <dbReference type="SAM" id="MobiDB-lite"/>
    </source>
</evidence>
<dbReference type="EMBL" id="JAUOEL010000002">
    <property type="protein sequence ID" value="MDO5974256.1"/>
    <property type="molecule type" value="Genomic_DNA"/>
</dbReference>
<proteinExistence type="predicted"/>
<evidence type="ECO:0000313" key="2">
    <source>
        <dbReference type="EMBL" id="MDO5974256.1"/>
    </source>
</evidence>
<feature type="region of interest" description="Disordered" evidence="1">
    <location>
        <begin position="1"/>
        <end position="20"/>
    </location>
</feature>
<comment type="caution">
    <text evidence="2">The sequence shown here is derived from an EMBL/GenBank/DDBJ whole genome shotgun (WGS) entry which is preliminary data.</text>
</comment>
<keyword evidence="3" id="KW-1185">Reference proteome</keyword>
<dbReference type="Proteomes" id="UP001176806">
    <property type="component" value="Unassembled WGS sequence"/>
</dbReference>
<dbReference type="RefSeq" id="WP_303301391.1">
    <property type="nucleotide sequence ID" value="NZ_BAABDA010000051.1"/>
</dbReference>
<sequence>MNEFRHFKKKGDEGYRNIPAKNKNERSNVLYIGIRRGSKANNPKTTNIVGRINQHLGYYKNQNTQGLQLIHIAKNCDFKLTLNVVEIVSTNSIYLNIIEKKVADILQPLCGRH</sequence>
<gene>
    <name evidence="2" type="ORF">Q4Q40_08675</name>
</gene>
<evidence type="ECO:0000313" key="3">
    <source>
        <dbReference type="Proteomes" id="UP001176806"/>
    </source>
</evidence>
<accession>A0ABT8WM83</accession>
<protein>
    <recommendedName>
        <fullName evidence="4">GIY-YIG domain-containing protein</fullName>
    </recommendedName>
</protein>
<evidence type="ECO:0008006" key="4">
    <source>
        <dbReference type="Google" id="ProtNLM"/>
    </source>
</evidence>